<dbReference type="RefSeq" id="XP_022653652.1">
    <property type="nucleotide sequence ID" value="XM_022797917.1"/>
</dbReference>
<reference evidence="9" key="1">
    <citation type="submission" date="2021-01" db="UniProtKB">
        <authorList>
            <consortium name="EnsemblMetazoa"/>
        </authorList>
    </citation>
    <scope>IDENTIFICATION</scope>
</reference>
<dbReference type="PANTHER" id="PTHR21377:SF1">
    <property type="entry name" value="PROTEIN FAM210A"/>
    <property type="match status" value="1"/>
</dbReference>
<dbReference type="FunCoup" id="A0A7M7JMW5">
    <property type="interactions" value="366"/>
</dbReference>
<feature type="domain" description="DUF1279" evidence="8">
    <location>
        <begin position="95"/>
        <end position="180"/>
    </location>
</feature>
<evidence type="ECO:0000256" key="7">
    <source>
        <dbReference type="SAM" id="Phobius"/>
    </source>
</evidence>
<dbReference type="KEGG" id="vde:111247236"/>
<dbReference type="AlphaFoldDB" id="A0A7M7JMW5"/>
<protein>
    <recommendedName>
        <fullName evidence="8">DUF1279 domain-containing protein</fullName>
    </recommendedName>
</protein>
<dbReference type="OMA" id="KMLKEYW"/>
<keyword evidence="3 7" id="KW-1133">Transmembrane helix</keyword>
<dbReference type="EnsemblMetazoa" id="XM_022797918">
    <property type="protein sequence ID" value="XP_022653653"/>
    <property type="gene ID" value="LOC111247236"/>
</dbReference>
<evidence type="ECO:0000259" key="8">
    <source>
        <dbReference type="Pfam" id="PF06916"/>
    </source>
</evidence>
<evidence type="ECO:0000256" key="6">
    <source>
        <dbReference type="SAM" id="MobiDB-lite"/>
    </source>
</evidence>
<keyword evidence="4" id="KW-0175">Coiled coil</keyword>
<evidence type="ECO:0000313" key="9">
    <source>
        <dbReference type="EnsemblMetazoa" id="XP_022653653"/>
    </source>
</evidence>
<dbReference type="EnsemblMetazoa" id="XM_022797916">
    <property type="protein sequence ID" value="XP_022653651"/>
    <property type="gene ID" value="LOC111247236"/>
</dbReference>
<accession>A0A7M7JMW5</accession>
<keyword evidence="10" id="KW-1185">Reference proteome</keyword>
<name>A0A7M7JMW5_VARDE</name>
<feature type="transmembrane region" description="Helical" evidence="7">
    <location>
        <begin position="104"/>
        <end position="126"/>
    </location>
</feature>
<dbReference type="InterPro" id="IPR045866">
    <property type="entry name" value="FAM210A/B-like"/>
</dbReference>
<evidence type="ECO:0000313" key="10">
    <source>
        <dbReference type="Proteomes" id="UP000594260"/>
    </source>
</evidence>
<evidence type="ECO:0000256" key="2">
    <source>
        <dbReference type="ARBA" id="ARBA00022692"/>
    </source>
</evidence>
<dbReference type="OrthoDB" id="5874039at2759"/>
<evidence type="ECO:0000256" key="3">
    <source>
        <dbReference type="ARBA" id="ARBA00022989"/>
    </source>
</evidence>
<dbReference type="GeneID" id="111247236"/>
<sequence length="215" mass="24183">MASSGALRVLAVARRSSTVLRCILLSSAQHYSGSRCLMTNRFYLRYEDPKIVYTPNDLHSRNMNTSLSHENKHAKDSAQTSENPTKSGEDRTLFQRFKDDFARYWYVMLPVHITTSFGYFLCFYYLSKAGISPVPLMDFIGIPAQYVDPIRDSAVSHVAVGYAGYKLIAPIRYVTTIAVTGVTVRALLSRGILQSVPTFSQFKESVKTKIKSMRG</sequence>
<organism evidence="9 10">
    <name type="scientific">Varroa destructor</name>
    <name type="common">Honeybee mite</name>
    <dbReference type="NCBI Taxonomy" id="109461"/>
    <lineage>
        <taxon>Eukaryota</taxon>
        <taxon>Metazoa</taxon>
        <taxon>Ecdysozoa</taxon>
        <taxon>Arthropoda</taxon>
        <taxon>Chelicerata</taxon>
        <taxon>Arachnida</taxon>
        <taxon>Acari</taxon>
        <taxon>Parasitiformes</taxon>
        <taxon>Mesostigmata</taxon>
        <taxon>Gamasina</taxon>
        <taxon>Dermanyssoidea</taxon>
        <taxon>Varroidae</taxon>
        <taxon>Varroa</taxon>
    </lineage>
</organism>
<dbReference type="InParanoid" id="A0A7M7JMW5"/>
<dbReference type="Proteomes" id="UP000594260">
    <property type="component" value="Unplaced"/>
</dbReference>
<keyword evidence="2 7" id="KW-0812">Transmembrane</keyword>
<dbReference type="PANTHER" id="PTHR21377">
    <property type="entry name" value="PROTEIN FAM210B, MITOCHONDRIAL"/>
    <property type="match status" value="1"/>
</dbReference>
<feature type="region of interest" description="Disordered" evidence="6">
    <location>
        <begin position="68"/>
        <end position="89"/>
    </location>
</feature>
<dbReference type="GO" id="GO:0005739">
    <property type="term" value="C:mitochondrion"/>
    <property type="evidence" value="ECO:0007669"/>
    <property type="project" value="TreeGrafter"/>
</dbReference>
<evidence type="ECO:0000256" key="1">
    <source>
        <dbReference type="ARBA" id="ARBA00004167"/>
    </source>
</evidence>
<evidence type="ECO:0000256" key="5">
    <source>
        <dbReference type="ARBA" id="ARBA00023136"/>
    </source>
</evidence>
<evidence type="ECO:0000256" key="4">
    <source>
        <dbReference type="ARBA" id="ARBA00023054"/>
    </source>
</evidence>
<dbReference type="EnsemblMetazoa" id="XM_022797917">
    <property type="protein sequence ID" value="XP_022653652"/>
    <property type="gene ID" value="LOC111247236"/>
</dbReference>
<dbReference type="Pfam" id="PF06916">
    <property type="entry name" value="FAM210A-B_dom"/>
    <property type="match status" value="1"/>
</dbReference>
<dbReference type="RefSeq" id="XP_022653653.1">
    <property type="nucleotide sequence ID" value="XM_022797918.1"/>
</dbReference>
<keyword evidence="5 7" id="KW-0472">Membrane</keyword>
<feature type="compositionally biased region" description="Polar residues" evidence="6">
    <location>
        <begin position="77"/>
        <end position="86"/>
    </location>
</feature>
<comment type="subcellular location">
    <subcellularLocation>
        <location evidence="1">Membrane</location>
        <topology evidence="1">Single-pass membrane protein</topology>
    </subcellularLocation>
</comment>
<dbReference type="RefSeq" id="XP_022653651.1">
    <property type="nucleotide sequence ID" value="XM_022797916.1"/>
</dbReference>
<proteinExistence type="predicted"/>
<dbReference type="GO" id="GO:0016020">
    <property type="term" value="C:membrane"/>
    <property type="evidence" value="ECO:0007669"/>
    <property type="project" value="UniProtKB-SubCell"/>
</dbReference>
<dbReference type="InterPro" id="IPR009688">
    <property type="entry name" value="FAM210A/B-like_dom"/>
</dbReference>